<dbReference type="GO" id="GO:0015074">
    <property type="term" value="P:DNA integration"/>
    <property type="evidence" value="ECO:0007669"/>
    <property type="project" value="InterPro"/>
</dbReference>
<organism evidence="3 4">
    <name type="scientific">Cryptosporangium arvum DSM 44712</name>
    <dbReference type="NCBI Taxonomy" id="927661"/>
    <lineage>
        <taxon>Bacteria</taxon>
        <taxon>Bacillati</taxon>
        <taxon>Actinomycetota</taxon>
        <taxon>Actinomycetes</taxon>
        <taxon>Cryptosporangiales</taxon>
        <taxon>Cryptosporangiaceae</taxon>
        <taxon>Cryptosporangium</taxon>
    </lineage>
</organism>
<dbReference type="Proteomes" id="UP000021053">
    <property type="component" value="Unassembled WGS sequence"/>
</dbReference>
<keyword evidence="4" id="KW-1185">Reference proteome</keyword>
<dbReference type="GO" id="GO:0006310">
    <property type="term" value="P:DNA recombination"/>
    <property type="evidence" value="ECO:0007669"/>
    <property type="project" value="UniProtKB-KW"/>
</dbReference>
<dbReference type="InterPro" id="IPR013762">
    <property type="entry name" value="Integrase-like_cat_sf"/>
</dbReference>
<dbReference type="PANTHER" id="PTHR30349:SF64">
    <property type="entry name" value="PROPHAGE INTEGRASE INTD-RELATED"/>
    <property type="match status" value="1"/>
</dbReference>
<dbReference type="GO" id="GO:0003677">
    <property type="term" value="F:DNA binding"/>
    <property type="evidence" value="ECO:0007669"/>
    <property type="project" value="InterPro"/>
</dbReference>
<dbReference type="HOGENOM" id="CLU_048112_0_0_11"/>
<dbReference type="InterPro" id="IPR011010">
    <property type="entry name" value="DNA_brk_join_enz"/>
</dbReference>
<dbReference type="AlphaFoldDB" id="A0A011ACU2"/>
<dbReference type="Gene3D" id="1.10.443.10">
    <property type="entry name" value="Intergrase catalytic core"/>
    <property type="match status" value="1"/>
</dbReference>
<comment type="caution">
    <text evidence="3">The sequence shown here is derived from an EMBL/GenBank/DDBJ whole genome shotgun (WGS) entry which is preliminary data.</text>
</comment>
<dbReference type="InterPro" id="IPR002104">
    <property type="entry name" value="Integrase_catalytic"/>
</dbReference>
<gene>
    <name evidence="3" type="ORF">CryarDRAFT_0916</name>
</gene>
<keyword evidence="1" id="KW-0233">DNA recombination</keyword>
<dbReference type="PANTHER" id="PTHR30349">
    <property type="entry name" value="PHAGE INTEGRASE-RELATED"/>
    <property type="match status" value="1"/>
</dbReference>
<sequence>MSATTYDVRIWKTDIYRGKRKTTYYVRWSVAGQPKKEPFSSAALAESYRSDLVAAARKGEAFHIASGLPVSMRRAEHDMPWYTFACSYADDAWPRVAATTRRTHAEALTAITLALLTTTRGKPDGPLLRRALCRWGFNTTRRGAPDTPNDVRAALRWVTDHTRPVSALAEPPILRAVLSSFTNRLDGKPAAPSVINRKKIVLGGALGYAVEHEILTTNPLPALKWRSPRPAHTVDKRAVVNPVQARTLLRAVAAQPGSGPRLLGYFATLYYAGLRPEEAAALTTTNLALPITGWGELHLTDARPHAGNEWTDHHGDRDQRHLKHRAVRESRTVPCPPELNRILRDHLDQFGTGDNGHLFVGARNPRELPKITAARIWTAARAEAFTPEAAAGPLARRPYDLRHAAVSTWLNAGIGPAQVAAWAGHSVDVLLRTYAHCLDGAATVHQQRLNTALGHPETTSPSAPPG</sequence>
<dbReference type="InterPro" id="IPR050090">
    <property type="entry name" value="Tyrosine_recombinase_XerCD"/>
</dbReference>
<dbReference type="RefSeq" id="WP_035848649.1">
    <property type="nucleotide sequence ID" value="NZ_KK073874.1"/>
</dbReference>
<accession>A0A011ACU2</accession>
<name>A0A011ACU2_9ACTN</name>
<dbReference type="PROSITE" id="PS51898">
    <property type="entry name" value="TYR_RECOMBINASE"/>
    <property type="match status" value="1"/>
</dbReference>
<protein>
    <submittedName>
        <fullName evidence="3">Site-specific recombinase XerD</fullName>
    </submittedName>
</protein>
<evidence type="ECO:0000259" key="2">
    <source>
        <dbReference type="PROSITE" id="PS51898"/>
    </source>
</evidence>
<proteinExistence type="predicted"/>
<evidence type="ECO:0000313" key="3">
    <source>
        <dbReference type="EMBL" id="EXG79866.1"/>
    </source>
</evidence>
<evidence type="ECO:0000256" key="1">
    <source>
        <dbReference type="ARBA" id="ARBA00023172"/>
    </source>
</evidence>
<reference evidence="3 4" key="1">
    <citation type="submission" date="2013-07" db="EMBL/GenBank/DDBJ databases">
        <authorList>
            <consortium name="DOE Joint Genome Institute"/>
            <person name="Eisen J."/>
            <person name="Huntemann M."/>
            <person name="Han J."/>
            <person name="Chen A."/>
            <person name="Kyrpides N."/>
            <person name="Mavromatis K."/>
            <person name="Markowitz V."/>
            <person name="Palaniappan K."/>
            <person name="Ivanova N."/>
            <person name="Schaumberg A."/>
            <person name="Pati A."/>
            <person name="Liolios K."/>
            <person name="Nordberg H.P."/>
            <person name="Cantor M.N."/>
            <person name="Hua S.X."/>
            <person name="Woyke T."/>
        </authorList>
    </citation>
    <scope>NUCLEOTIDE SEQUENCE [LARGE SCALE GENOMIC DNA]</scope>
    <source>
        <strain evidence="3 4">DSM 44712</strain>
    </source>
</reference>
<dbReference type="EMBL" id="JFBT01000001">
    <property type="protein sequence ID" value="EXG79866.1"/>
    <property type="molecule type" value="Genomic_DNA"/>
</dbReference>
<dbReference type="OrthoDB" id="3773913at2"/>
<evidence type="ECO:0000313" key="4">
    <source>
        <dbReference type="Proteomes" id="UP000021053"/>
    </source>
</evidence>
<feature type="domain" description="Tyr recombinase" evidence="2">
    <location>
        <begin position="235"/>
        <end position="451"/>
    </location>
</feature>
<dbReference type="PATRIC" id="fig|927661.3.peg.904"/>
<dbReference type="SUPFAM" id="SSF56349">
    <property type="entry name" value="DNA breaking-rejoining enzymes"/>
    <property type="match status" value="1"/>
</dbReference>